<dbReference type="Proteomes" id="UP000282322">
    <property type="component" value="Unassembled WGS sequence"/>
</dbReference>
<evidence type="ECO:0008006" key="4">
    <source>
        <dbReference type="Google" id="ProtNLM"/>
    </source>
</evidence>
<sequence>MATDAPQYPILVDTDALIAAANSSLWALITEHVGLTTTNVCQQELKRHHEQTSSHAPEGSRPYRLHHGSRRVLDALENSETPLTRVVSVPRPHGADAGEQSLEQHLVQHPEAVDYVVLMDAHGRRSMRREIQDRALEVRVVPPTFLFYLLYDTELIARKAFCEACAELLESEGWTGYHAVTAAWEGIPIDCSDIIDSEFLPPS</sequence>
<dbReference type="OrthoDB" id="300048at2157"/>
<dbReference type="AlphaFoldDB" id="A0A3P3REP2"/>
<gene>
    <name evidence="2" type="ORF">EIK79_06280</name>
</gene>
<name>A0A3P3REP2_9EURY</name>
<feature type="region of interest" description="Disordered" evidence="1">
    <location>
        <begin position="45"/>
        <end position="64"/>
    </location>
</feature>
<evidence type="ECO:0000256" key="1">
    <source>
        <dbReference type="SAM" id="MobiDB-lite"/>
    </source>
</evidence>
<dbReference type="EMBL" id="RRCH01000012">
    <property type="protein sequence ID" value="RRJ31865.1"/>
    <property type="molecule type" value="Genomic_DNA"/>
</dbReference>
<accession>A0A3P3REP2</accession>
<evidence type="ECO:0000313" key="2">
    <source>
        <dbReference type="EMBL" id="RRJ31865.1"/>
    </source>
</evidence>
<keyword evidence="3" id="KW-1185">Reference proteome</keyword>
<proteinExistence type="predicted"/>
<evidence type="ECO:0000313" key="3">
    <source>
        <dbReference type="Proteomes" id="UP000282322"/>
    </source>
</evidence>
<dbReference type="InterPro" id="IPR058700">
    <property type="entry name" value="PIN_com-containing_halobact"/>
</dbReference>
<dbReference type="Pfam" id="PF26499">
    <property type="entry name" value="PIN_13"/>
    <property type="match status" value="1"/>
</dbReference>
<comment type="caution">
    <text evidence="2">The sequence shown here is derived from an EMBL/GenBank/DDBJ whole genome shotgun (WGS) entry which is preliminary data.</text>
</comment>
<protein>
    <recommendedName>
        <fullName evidence="4">PIN domain-containing protein</fullName>
    </recommendedName>
</protein>
<organism evidence="2 3">
    <name type="scientific">Halocatena pleomorpha</name>
    <dbReference type="NCBI Taxonomy" id="1785090"/>
    <lineage>
        <taxon>Archaea</taxon>
        <taxon>Methanobacteriati</taxon>
        <taxon>Methanobacteriota</taxon>
        <taxon>Stenosarchaea group</taxon>
        <taxon>Halobacteria</taxon>
        <taxon>Halobacteriales</taxon>
        <taxon>Natronomonadaceae</taxon>
        <taxon>Halocatena</taxon>
    </lineage>
</organism>
<reference evidence="2 3" key="1">
    <citation type="submission" date="2018-11" db="EMBL/GenBank/DDBJ databases">
        <title>Taxonoimc description of Halomarina strain SPP-AMP-1.</title>
        <authorList>
            <person name="Pal Y."/>
            <person name="Srinivasana K."/>
            <person name="Verma A."/>
            <person name="Kumar P."/>
        </authorList>
    </citation>
    <scope>NUCLEOTIDE SEQUENCE [LARGE SCALE GENOMIC DNA]</scope>
    <source>
        <strain evidence="2 3">SPP-AMP-1</strain>
    </source>
</reference>